<dbReference type="Proteomes" id="UP001139158">
    <property type="component" value="Unassembled WGS sequence"/>
</dbReference>
<comment type="caution">
    <text evidence="4">The sequence shown here is derived from an EMBL/GenBank/DDBJ whole genome shotgun (WGS) entry which is preliminary data.</text>
</comment>
<feature type="signal peptide" evidence="2">
    <location>
        <begin position="1"/>
        <end position="24"/>
    </location>
</feature>
<dbReference type="PROSITE" id="PS51257">
    <property type="entry name" value="PROKAR_LIPOPROTEIN"/>
    <property type="match status" value="1"/>
</dbReference>
<feature type="domain" description="DUF4232" evidence="3">
    <location>
        <begin position="77"/>
        <end position="210"/>
    </location>
</feature>
<sequence length="214" mass="20970">MRTTAARTPLLLSSGLLVAALVLAGCGGSDNADESASPTPSAGTTAGASPSGSPSGSRNATAAPETSAPSVEGAAPCTADKLSAAVEDTPGGGAAGSVYRDLVLTNTSSEPCSTFGFPGVSYLGISGTQVGAPATRSGGTDAVAVTLAPGQSAVATLRETRPENYGEECSSVSVSGLRIFPPEDTAHLNIARAGYGCSNEEVELLEVGPLTGPR</sequence>
<evidence type="ECO:0000313" key="5">
    <source>
        <dbReference type="Proteomes" id="UP001139158"/>
    </source>
</evidence>
<accession>A0A9X1ME49</accession>
<organism evidence="4 5">
    <name type="scientific">Arthrobacter caoxuetaonis</name>
    <dbReference type="NCBI Taxonomy" id="2886935"/>
    <lineage>
        <taxon>Bacteria</taxon>
        <taxon>Bacillati</taxon>
        <taxon>Actinomycetota</taxon>
        <taxon>Actinomycetes</taxon>
        <taxon>Micrococcales</taxon>
        <taxon>Micrococcaceae</taxon>
        <taxon>Arthrobacter</taxon>
    </lineage>
</organism>
<keyword evidence="2" id="KW-0732">Signal</keyword>
<dbReference type="InterPro" id="IPR025326">
    <property type="entry name" value="DUF4232"/>
</dbReference>
<dbReference type="EMBL" id="JAJFZV010000011">
    <property type="protein sequence ID" value="MCC3298359.1"/>
    <property type="molecule type" value="Genomic_DNA"/>
</dbReference>
<protein>
    <submittedName>
        <fullName evidence="4">DUF4232 domain-containing protein</fullName>
    </submittedName>
</protein>
<name>A0A9X1ME49_9MICC</name>
<reference evidence="4" key="1">
    <citation type="submission" date="2021-10" db="EMBL/GenBank/DDBJ databases">
        <title>Novel species in genus Arthrobacter.</title>
        <authorList>
            <person name="Liu Y."/>
        </authorList>
    </citation>
    <scope>NUCLEOTIDE SEQUENCE</scope>
    <source>
        <strain evidence="4">Zg-Y453</strain>
    </source>
</reference>
<evidence type="ECO:0000256" key="1">
    <source>
        <dbReference type="SAM" id="MobiDB-lite"/>
    </source>
</evidence>
<dbReference type="Pfam" id="PF14016">
    <property type="entry name" value="DUF4232"/>
    <property type="match status" value="1"/>
</dbReference>
<evidence type="ECO:0000313" key="4">
    <source>
        <dbReference type="EMBL" id="MCC3298359.1"/>
    </source>
</evidence>
<dbReference type="RefSeq" id="WP_227896232.1">
    <property type="nucleotide sequence ID" value="NZ_CP099466.1"/>
</dbReference>
<keyword evidence="5" id="KW-1185">Reference proteome</keyword>
<feature type="chain" id="PRO_5040940440" evidence="2">
    <location>
        <begin position="25"/>
        <end position="214"/>
    </location>
</feature>
<gene>
    <name evidence="4" type="ORF">LJ757_11165</name>
</gene>
<dbReference type="AlphaFoldDB" id="A0A9X1ME49"/>
<evidence type="ECO:0000259" key="3">
    <source>
        <dbReference type="Pfam" id="PF14016"/>
    </source>
</evidence>
<proteinExistence type="predicted"/>
<evidence type="ECO:0000256" key="2">
    <source>
        <dbReference type="SAM" id="SignalP"/>
    </source>
</evidence>
<feature type="region of interest" description="Disordered" evidence="1">
    <location>
        <begin position="29"/>
        <end position="75"/>
    </location>
</feature>
<feature type="compositionally biased region" description="Low complexity" evidence="1">
    <location>
        <begin position="35"/>
        <end position="57"/>
    </location>
</feature>